<gene>
    <name evidence="12" type="ORF">COX94_01230</name>
</gene>
<dbReference type="InterPro" id="IPR036393">
    <property type="entry name" value="AceGlu_kinase-like_sf"/>
</dbReference>
<dbReference type="GO" id="GO:0006225">
    <property type="term" value="P:UDP biosynthetic process"/>
    <property type="evidence" value="ECO:0007669"/>
    <property type="project" value="TreeGrafter"/>
</dbReference>
<comment type="similarity">
    <text evidence="2">Belongs to the UMP kinase family.</text>
</comment>
<evidence type="ECO:0000259" key="11">
    <source>
        <dbReference type="Pfam" id="PF00696"/>
    </source>
</evidence>
<evidence type="ECO:0000256" key="7">
    <source>
        <dbReference type="ARBA" id="ARBA00022777"/>
    </source>
</evidence>
<evidence type="ECO:0000313" key="12">
    <source>
        <dbReference type="EMBL" id="PIZ86039.1"/>
    </source>
</evidence>
<organism evidence="12 13">
    <name type="scientific">Candidatus Nomurabacteria bacterium CG_4_10_14_0_2_um_filter_33_9</name>
    <dbReference type="NCBI Taxonomy" id="1974728"/>
    <lineage>
        <taxon>Bacteria</taxon>
        <taxon>Candidatus Nomuraibacteriota</taxon>
    </lineage>
</organism>
<dbReference type="GO" id="GO:0033862">
    <property type="term" value="F:UMP kinase activity"/>
    <property type="evidence" value="ECO:0007669"/>
    <property type="project" value="UniProtKB-EC"/>
</dbReference>
<dbReference type="Proteomes" id="UP000229132">
    <property type="component" value="Unassembled WGS sequence"/>
</dbReference>
<comment type="caution">
    <text evidence="12">The sequence shown here is derived from an EMBL/GenBank/DDBJ whole genome shotgun (WGS) entry which is preliminary data.</text>
</comment>
<evidence type="ECO:0000256" key="1">
    <source>
        <dbReference type="ARBA" id="ARBA00004791"/>
    </source>
</evidence>
<keyword evidence="6" id="KW-0547">Nucleotide-binding</keyword>
<reference evidence="13" key="1">
    <citation type="submission" date="2017-09" db="EMBL/GenBank/DDBJ databases">
        <title>Depth-based differentiation of microbial function through sediment-hosted aquifers and enrichment of novel symbionts in the deep terrestrial subsurface.</title>
        <authorList>
            <person name="Probst A.J."/>
            <person name="Ladd B."/>
            <person name="Jarett J.K."/>
            <person name="Geller-Mcgrath D.E."/>
            <person name="Sieber C.M.K."/>
            <person name="Emerson J.B."/>
            <person name="Anantharaman K."/>
            <person name="Thomas B.C."/>
            <person name="Malmstrom R."/>
            <person name="Stieglmeier M."/>
            <person name="Klingl A."/>
            <person name="Woyke T."/>
            <person name="Ryan C.M."/>
            <person name="Banfield J.F."/>
        </authorList>
    </citation>
    <scope>NUCLEOTIDE SEQUENCE [LARGE SCALE GENOMIC DNA]</scope>
</reference>
<feature type="domain" description="Aspartate/glutamate/uridylate kinase" evidence="11">
    <location>
        <begin position="3"/>
        <end position="203"/>
    </location>
</feature>
<evidence type="ECO:0000256" key="8">
    <source>
        <dbReference type="ARBA" id="ARBA00022840"/>
    </source>
</evidence>
<keyword evidence="8" id="KW-0067">ATP-binding</keyword>
<dbReference type="EMBL" id="PFOX01000025">
    <property type="protein sequence ID" value="PIZ86039.1"/>
    <property type="molecule type" value="Genomic_DNA"/>
</dbReference>
<name>A0A2J0ME55_9BACT</name>
<keyword evidence="4" id="KW-0963">Cytoplasm</keyword>
<evidence type="ECO:0000256" key="9">
    <source>
        <dbReference type="ARBA" id="ARBA00022975"/>
    </source>
</evidence>
<dbReference type="InterPro" id="IPR011818">
    <property type="entry name" value="Uridylate_kinase_arch/spir"/>
</dbReference>
<evidence type="ECO:0000313" key="13">
    <source>
        <dbReference type="Proteomes" id="UP000229132"/>
    </source>
</evidence>
<evidence type="ECO:0000256" key="6">
    <source>
        <dbReference type="ARBA" id="ARBA00022741"/>
    </source>
</evidence>
<accession>A0A2J0ME55</accession>
<dbReference type="GO" id="GO:0005524">
    <property type="term" value="F:ATP binding"/>
    <property type="evidence" value="ECO:0007669"/>
    <property type="project" value="UniProtKB-KW"/>
</dbReference>
<keyword evidence="5" id="KW-0808">Transferase</keyword>
<evidence type="ECO:0000256" key="4">
    <source>
        <dbReference type="ARBA" id="ARBA00022490"/>
    </source>
</evidence>
<keyword evidence="7 12" id="KW-0418">Kinase</keyword>
<dbReference type="Gene3D" id="3.40.1160.10">
    <property type="entry name" value="Acetylglutamate kinase-like"/>
    <property type="match status" value="1"/>
</dbReference>
<dbReference type="PANTHER" id="PTHR42833">
    <property type="entry name" value="URIDYLATE KINASE"/>
    <property type="match status" value="1"/>
</dbReference>
<dbReference type="PANTHER" id="PTHR42833:SF4">
    <property type="entry name" value="URIDYLATE KINASE PUMPKIN, CHLOROPLASTIC"/>
    <property type="match status" value="1"/>
</dbReference>
<sequence>METVIISLGGSLIIPEEIDVDFLRDFKELIISQIKLDKKFVIITGGGRLCRKYNKAAEEISKPSNDDLDWIGIASLRLNAELLRVIFGEYAHNEVIINLTQSFSLEKSIVIGSAYKPGWSSDWNAVQAAKTVGAKKVINLSNTDYVYDSDPKINPNAKKIEKISWLEYRKLIPKDWNPGLNSPFDPVASEIAEEEGMEVIIMNGKPIDNLAKYLNGEEFKGTVIV</sequence>
<dbReference type="Pfam" id="PF00696">
    <property type="entry name" value="AA_kinase"/>
    <property type="match status" value="1"/>
</dbReference>
<protein>
    <recommendedName>
        <fullName evidence="3">UMP kinase</fullName>
        <ecNumber evidence="3">2.7.4.22</ecNumber>
    </recommendedName>
    <alternativeName>
        <fullName evidence="10">Uridine monophosphate kinase</fullName>
    </alternativeName>
</protein>
<evidence type="ECO:0000256" key="2">
    <source>
        <dbReference type="ARBA" id="ARBA00007614"/>
    </source>
</evidence>
<dbReference type="InterPro" id="IPR001048">
    <property type="entry name" value="Asp/Glu/Uridylate_kinase"/>
</dbReference>
<proteinExistence type="inferred from homology"/>
<evidence type="ECO:0000256" key="5">
    <source>
        <dbReference type="ARBA" id="ARBA00022679"/>
    </source>
</evidence>
<dbReference type="EC" id="2.7.4.22" evidence="3"/>
<dbReference type="AlphaFoldDB" id="A0A2J0ME55"/>
<evidence type="ECO:0000256" key="10">
    <source>
        <dbReference type="ARBA" id="ARBA00032092"/>
    </source>
</evidence>
<dbReference type="SUPFAM" id="SSF53633">
    <property type="entry name" value="Carbamate kinase-like"/>
    <property type="match status" value="1"/>
</dbReference>
<dbReference type="NCBIfam" id="TIGR02076">
    <property type="entry name" value="pyrH_arch"/>
    <property type="match status" value="1"/>
</dbReference>
<evidence type="ECO:0000256" key="3">
    <source>
        <dbReference type="ARBA" id="ARBA00012899"/>
    </source>
</evidence>
<comment type="pathway">
    <text evidence="1">Pyrimidine metabolism; CTP biosynthesis via de novo pathway; UDP from UMP (UMPK route): step 1/1.</text>
</comment>
<keyword evidence="9" id="KW-0665">Pyrimidine biosynthesis</keyword>